<protein>
    <submittedName>
        <fullName evidence="2">Ran GAP Rna1</fullName>
    </submittedName>
</protein>
<evidence type="ECO:0000313" key="2">
    <source>
        <dbReference type="EMBL" id="KAK4519940.1"/>
    </source>
</evidence>
<comment type="caution">
    <text evidence="2">The sequence shown here is derived from an EMBL/GenBank/DDBJ whole genome shotgun (WGS) entry which is preliminary data.</text>
</comment>
<proteinExistence type="predicted"/>
<evidence type="ECO:0000313" key="3">
    <source>
        <dbReference type="Proteomes" id="UP001304243"/>
    </source>
</evidence>
<gene>
    <name evidence="2" type="primary">rna1</name>
    <name evidence="2" type="ORF">ATC70_010184</name>
</gene>
<dbReference type="AlphaFoldDB" id="A0AAN7DPU0"/>
<feature type="compositionally biased region" description="Polar residues" evidence="1">
    <location>
        <begin position="115"/>
        <end position="127"/>
    </location>
</feature>
<organism evidence="2 3">
    <name type="scientific">Mucor velutinosus</name>
    <dbReference type="NCBI Taxonomy" id="708070"/>
    <lineage>
        <taxon>Eukaryota</taxon>
        <taxon>Fungi</taxon>
        <taxon>Fungi incertae sedis</taxon>
        <taxon>Mucoromycota</taxon>
        <taxon>Mucoromycotina</taxon>
        <taxon>Mucoromycetes</taxon>
        <taxon>Mucorales</taxon>
        <taxon>Mucorineae</taxon>
        <taxon>Mucoraceae</taxon>
        <taxon>Mucor</taxon>
    </lineage>
</organism>
<keyword evidence="3" id="KW-1185">Reference proteome</keyword>
<accession>A0AAN7DPU0</accession>
<dbReference type="GeneID" id="89953870"/>
<dbReference type="EMBL" id="JASEJX010000012">
    <property type="protein sequence ID" value="KAK4519940.1"/>
    <property type="molecule type" value="Genomic_DNA"/>
</dbReference>
<feature type="compositionally biased region" description="Low complexity" evidence="1">
    <location>
        <begin position="93"/>
        <end position="114"/>
    </location>
</feature>
<sequence length="142" mass="15644">MKNKQPSSLYCHFADIMYFDEIISNEWNISTALDLYSVEYPDAATLLRAIKSDLKRISKNPNVLKSAREKAESLLDKWNDVKKKQKGKEHGESSTVKAAKAAKAAKPSAASTTTYNNSNHFTTSGDHSNIIVGGSHSGKLKL</sequence>
<dbReference type="Proteomes" id="UP001304243">
    <property type="component" value="Unassembled WGS sequence"/>
</dbReference>
<reference evidence="2 3" key="1">
    <citation type="submission" date="2022-11" db="EMBL/GenBank/DDBJ databases">
        <title>Mucor velutinosus strain NIH1002 WGS.</title>
        <authorList>
            <person name="Subramanian P."/>
            <person name="Mullikin J.C."/>
            <person name="Segre J.A."/>
            <person name="Zelazny A.M."/>
        </authorList>
    </citation>
    <scope>NUCLEOTIDE SEQUENCE [LARGE SCALE GENOMIC DNA]</scope>
    <source>
        <strain evidence="2 3">NIH1002</strain>
    </source>
</reference>
<evidence type="ECO:0000256" key="1">
    <source>
        <dbReference type="SAM" id="MobiDB-lite"/>
    </source>
</evidence>
<feature type="region of interest" description="Disordered" evidence="1">
    <location>
        <begin position="82"/>
        <end position="142"/>
    </location>
</feature>
<name>A0AAN7DPU0_9FUNG</name>
<dbReference type="RefSeq" id="XP_064686606.1">
    <property type="nucleotide sequence ID" value="XM_064829404.1"/>
</dbReference>
<feature type="compositionally biased region" description="Basic and acidic residues" evidence="1">
    <location>
        <begin position="82"/>
        <end position="92"/>
    </location>
</feature>